<dbReference type="PRINTS" id="PR00081">
    <property type="entry name" value="GDHRDH"/>
</dbReference>
<keyword evidence="3" id="KW-1185">Reference proteome</keyword>
<dbReference type="PANTHER" id="PTHR42820:SF1">
    <property type="entry name" value="SHORT-CHAIN DEHYDROGENASE_REDUCTASE FAMILY PROTEIN"/>
    <property type="match status" value="1"/>
</dbReference>
<evidence type="ECO:0000313" key="2">
    <source>
        <dbReference type="EMBL" id="OLP98280.1"/>
    </source>
</evidence>
<reference evidence="2 3" key="1">
    <citation type="submission" date="2016-02" db="EMBL/GenBank/DDBJ databases">
        <title>Genome analysis of coral dinoflagellate symbionts highlights evolutionary adaptations to a symbiotic lifestyle.</title>
        <authorList>
            <person name="Aranda M."/>
            <person name="Li Y."/>
            <person name="Liew Y.J."/>
            <person name="Baumgarten S."/>
            <person name="Simakov O."/>
            <person name="Wilson M."/>
            <person name="Piel J."/>
            <person name="Ashoor H."/>
            <person name="Bougouffa S."/>
            <person name="Bajic V.B."/>
            <person name="Ryu T."/>
            <person name="Ravasi T."/>
            <person name="Bayer T."/>
            <person name="Micklem G."/>
            <person name="Kim H."/>
            <person name="Bhak J."/>
            <person name="Lajeunesse T.C."/>
            <person name="Voolstra C.R."/>
        </authorList>
    </citation>
    <scope>NUCLEOTIDE SEQUENCE [LARGE SCALE GENOMIC DNA]</scope>
    <source>
        <strain evidence="2 3">CCMP2467</strain>
    </source>
</reference>
<name>A0A1Q9DSY0_SYMMI</name>
<proteinExistence type="predicted"/>
<keyword evidence="1" id="KW-0472">Membrane</keyword>
<feature type="transmembrane region" description="Helical" evidence="1">
    <location>
        <begin position="546"/>
        <end position="566"/>
    </location>
</feature>
<dbReference type="CDD" id="cd05233">
    <property type="entry name" value="SDR_c"/>
    <property type="match status" value="1"/>
</dbReference>
<feature type="transmembrane region" description="Helical" evidence="1">
    <location>
        <begin position="455"/>
        <end position="474"/>
    </location>
</feature>
<dbReference type="OrthoDB" id="294295at2759"/>
<gene>
    <name evidence="2" type="ORF">AK812_SmicGene19271</name>
</gene>
<feature type="transmembrane region" description="Helical" evidence="1">
    <location>
        <begin position="643"/>
        <end position="661"/>
    </location>
</feature>
<keyword evidence="1" id="KW-0812">Transmembrane</keyword>
<dbReference type="Pfam" id="PF00106">
    <property type="entry name" value="adh_short"/>
    <property type="match status" value="1"/>
</dbReference>
<evidence type="ECO:0000256" key="1">
    <source>
        <dbReference type="SAM" id="Phobius"/>
    </source>
</evidence>
<protein>
    <submittedName>
        <fullName evidence="2">(-)-isopiperitenol/(-)-carveol dehydrogenase, mitochondrial</fullName>
    </submittedName>
</protein>
<comment type="caution">
    <text evidence="2">The sequence shown here is derived from an EMBL/GenBank/DDBJ whole genome shotgun (WGS) entry which is preliminary data.</text>
</comment>
<feature type="transmembrane region" description="Helical" evidence="1">
    <location>
        <begin position="326"/>
        <end position="344"/>
    </location>
</feature>
<dbReference type="InterPro" id="IPR036291">
    <property type="entry name" value="NAD(P)-bd_dom_sf"/>
</dbReference>
<keyword evidence="1" id="KW-1133">Transmembrane helix</keyword>
<accession>A0A1Q9DSY0</accession>
<dbReference type="EMBL" id="LSRX01000402">
    <property type="protein sequence ID" value="OLP98280.1"/>
    <property type="molecule type" value="Genomic_DNA"/>
</dbReference>
<sequence>MSQPMTVAGKVCVVTGGGSGIGAALCRRFAELGAKRVVVADLSEEAARAVSSSFNGIPVRCNVAQEMDVRRLISIAEAVAGPIDIFVANAGIPSNGGYEVPNDEWERIMQVNEGAQVPSEGQVVAQDLISQQPALVEVDSDSRLAGIDEEDVSSYKPATLGETLGEISLGIGASRATASRATGTASRSKPVLPLPKISESLSVRLQKRDVLGLDTSVLRGISLRRSLRGAGWMWWRHPLEREDKVLSALWNKSKLVDRIDMCLSHTWKTDGRVKVASLLFRNGAPHIFVWWWLGALLAVILYLSDALPMPGALSAGSPFVELDCPLGPWTVLFTMITTFLAFLVSPYIPGLCAQPDTCFMDAACINYASEAMRERAAYGVGGILSVSKEFCVLWSAPYFQRLWCVFELATYSKASSGKVRLEPFFHELATLGFMVCLYLGAWVFWMSIAFSDAPIAAYLPFLALLPCMLVLHLLRRRCVEIQDAVGKLKTFEFDSLECEREEEREFAQLAVERWFGSASDFTEHVRVSLHRTMEKQLQLLKVPTRYLVVAIAGPLAMSLDIWLGLYKASASSDLLMRYLAGQLIGCDLLWTLASLQLAVLLAKRFAQPCWPGPDILQTLALGAFCSGFFVLGAYIAFQVSSGSVAASVAWAVFAFGMVQLLDCLPFNRSKTGGEE</sequence>
<evidence type="ECO:0000313" key="3">
    <source>
        <dbReference type="Proteomes" id="UP000186817"/>
    </source>
</evidence>
<dbReference type="Gene3D" id="3.40.50.720">
    <property type="entry name" value="NAD(P)-binding Rossmann-like Domain"/>
    <property type="match status" value="1"/>
</dbReference>
<dbReference type="Proteomes" id="UP000186817">
    <property type="component" value="Unassembled WGS sequence"/>
</dbReference>
<dbReference type="InterPro" id="IPR002347">
    <property type="entry name" value="SDR_fam"/>
</dbReference>
<feature type="transmembrane region" description="Helical" evidence="1">
    <location>
        <begin position="287"/>
        <end position="306"/>
    </location>
</feature>
<feature type="transmembrane region" description="Helical" evidence="1">
    <location>
        <begin position="614"/>
        <end position="637"/>
    </location>
</feature>
<organism evidence="2 3">
    <name type="scientific">Symbiodinium microadriaticum</name>
    <name type="common">Dinoflagellate</name>
    <name type="synonym">Zooxanthella microadriatica</name>
    <dbReference type="NCBI Taxonomy" id="2951"/>
    <lineage>
        <taxon>Eukaryota</taxon>
        <taxon>Sar</taxon>
        <taxon>Alveolata</taxon>
        <taxon>Dinophyceae</taxon>
        <taxon>Suessiales</taxon>
        <taxon>Symbiodiniaceae</taxon>
        <taxon>Symbiodinium</taxon>
    </lineage>
</organism>
<feature type="transmembrane region" description="Helical" evidence="1">
    <location>
        <begin position="428"/>
        <end position="449"/>
    </location>
</feature>
<feature type="transmembrane region" description="Helical" evidence="1">
    <location>
        <begin position="578"/>
        <end position="602"/>
    </location>
</feature>
<dbReference type="SUPFAM" id="SSF51735">
    <property type="entry name" value="NAD(P)-binding Rossmann-fold domains"/>
    <property type="match status" value="1"/>
</dbReference>
<dbReference type="AlphaFoldDB" id="A0A1Q9DSY0"/>
<dbReference type="PANTHER" id="PTHR42820">
    <property type="entry name" value="SHORT-CHAIN DEHYDROGENASE REDUCTASE"/>
    <property type="match status" value="1"/>
</dbReference>